<evidence type="ECO:0000313" key="3">
    <source>
        <dbReference type="Proteomes" id="UP000237000"/>
    </source>
</evidence>
<comment type="caution">
    <text evidence="2">The sequence shown here is derived from an EMBL/GenBank/DDBJ whole genome shotgun (WGS) entry which is preliminary data.</text>
</comment>
<dbReference type="InParanoid" id="A0A2P5E9R9"/>
<dbReference type="AlphaFoldDB" id="A0A2P5E9R9"/>
<dbReference type="EMBL" id="JXTC01000197">
    <property type="protein sequence ID" value="PON82283.1"/>
    <property type="molecule type" value="Genomic_DNA"/>
</dbReference>
<feature type="region of interest" description="Disordered" evidence="1">
    <location>
        <begin position="37"/>
        <end position="95"/>
    </location>
</feature>
<evidence type="ECO:0000313" key="2">
    <source>
        <dbReference type="EMBL" id="PON82283.1"/>
    </source>
</evidence>
<proteinExistence type="predicted"/>
<keyword evidence="3" id="KW-1185">Reference proteome</keyword>
<name>A0A2P5E9R9_TREOI</name>
<accession>A0A2P5E9R9</accession>
<feature type="compositionally biased region" description="Polar residues" evidence="1">
    <location>
        <begin position="37"/>
        <end position="52"/>
    </location>
</feature>
<dbReference type="Proteomes" id="UP000237000">
    <property type="component" value="Unassembled WGS sequence"/>
</dbReference>
<evidence type="ECO:0000256" key="1">
    <source>
        <dbReference type="SAM" id="MobiDB-lite"/>
    </source>
</evidence>
<feature type="compositionally biased region" description="Low complexity" evidence="1">
    <location>
        <begin position="54"/>
        <end position="67"/>
    </location>
</feature>
<feature type="compositionally biased region" description="Basic and acidic residues" evidence="1">
    <location>
        <begin position="77"/>
        <end position="87"/>
    </location>
</feature>
<feature type="region of interest" description="Disordered" evidence="1">
    <location>
        <begin position="109"/>
        <end position="137"/>
    </location>
</feature>
<organism evidence="2 3">
    <name type="scientific">Trema orientale</name>
    <name type="common">Charcoal tree</name>
    <name type="synonym">Celtis orientalis</name>
    <dbReference type="NCBI Taxonomy" id="63057"/>
    <lineage>
        <taxon>Eukaryota</taxon>
        <taxon>Viridiplantae</taxon>
        <taxon>Streptophyta</taxon>
        <taxon>Embryophyta</taxon>
        <taxon>Tracheophyta</taxon>
        <taxon>Spermatophyta</taxon>
        <taxon>Magnoliopsida</taxon>
        <taxon>eudicotyledons</taxon>
        <taxon>Gunneridae</taxon>
        <taxon>Pentapetalae</taxon>
        <taxon>rosids</taxon>
        <taxon>fabids</taxon>
        <taxon>Rosales</taxon>
        <taxon>Cannabaceae</taxon>
        <taxon>Trema</taxon>
    </lineage>
</organism>
<reference evidence="3" key="1">
    <citation type="submission" date="2016-06" db="EMBL/GenBank/DDBJ databases">
        <title>Parallel loss of symbiosis genes in relatives of nitrogen-fixing non-legume Parasponia.</title>
        <authorList>
            <person name="Van Velzen R."/>
            <person name="Holmer R."/>
            <person name="Bu F."/>
            <person name="Rutten L."/>
            <person name="Van Zeijl A."/>
            <person name="Liu W."/>
            <person name="Santuari L."/>
            <person name="Cao Q."/>
            <person name="Sharma T."/>
            <person name="Shen D."/>
            <person name="Roswanjaya Y."/>
            <person name="Wardhani T."/>
            <person name="Kalhor M.S."/>
            <person name="Jansen J."/>
            <person name="Van den Hoogen J."/>
            <person name="Gungor B."/>
            <person name="Hartog M."/>
            <person name="Hontelez J."/>
            <person name="Verver J."/>
            <person name="Yang W.-C."/>
            <person name="Schijlen E."/>
            <person name="Repin R."/>
            <person name="Schilthuizen M."/>
            <person name="Schranz E."/>
            <person name="Heidstra R."/>
            <person name="Miyata K."/>
            <person name="Fedorova E."/>
            <person name="Kohlen W."/>
            <person name="Bisseling T."/>
            <person name="Smit S."/>
            <person name="Geurts R."/>
        </authorList>
    </citation>
    <scope>NUCLEOTIDE SEQUENCE [LARGE SCALE GENOMIC DNA]</scope>
    <source>
        <strain evidence="3">cv. RG33-2</strain>
    </source>
</reference>
<protein>
    <submittedName>
        <fullName evidence="2">Uncharacterized protein</fullName>
    </submittedName>
</protein>
<gene>
    <name evidence="2" type="ORF">TorRG33x02_218990</name>
</gene>
<sequence length="137" mass="15331">MKEYDEVEVLRNKTTKLRRDYIVVTCSICERECHNKNSCLKNDNQSSPSPIGNSKKTLSAKAKSAKNVQKKKTPAKVKTDKNIEKKKQPPKGISFDKVYIKSQGIEIKIIDNPSSGHTKPTAANPKNKGKGKEKVTF</sequence>